<sequence length="80" mass="8539">MQGFSPPFFDHREKSGSRCRNATDAVIRPRTGGMGPGEAEPAATASRRVPYPGMAAPANSSLCGCRATVKARHSQHTARR</sequence>
<comment type="caution">
    <text evidence="3">The sequence shown here is derived from an EMBL/GenBank/DDBJ whole genome shotgun (WGS) entry which is preliminary data.</text>
</comment>
<dbReference type="Proteomes" id="UP000234412">
    <property type="component" value="Unassembled WGS sequence"/>
</dbReference>
<evidence type="ECO:0000313" key="2">
    <source>
        <dbReference type="EMBL" id="PLM97658.1"/>
    </source>
</evidence>
<evidence type="ECO:0000313" key="5">
    <source>
        <dbReference type="Proteomes" id="UP000234473"/>
    </source>
</evidence>
<organism evidence="3 5">
    <name type="scientific">Klebsiella variicola</name>
    <dbReference type="NCBI Taxonomy" id="244366"/>
    <lineage>
        <taxon>Bacteria</taxon>
        <taxon>Pseudomonadati</taxon>
        <taxon>Pseudomonadota</taxon>
        <taxon>Gammaproteobacteria</taxon>
        <taxon>Enterobacterales</taxon>
        <taxon>Enterobacteriaceae</taxon>
        <taxon>Klebsiella/Raoultella group</taxon>
        <taxon>Klebsiella</taxon>
        <taxon>Klebsiella pneumoniae complex</taxon>
    </lineage>
</organism>
<gene>
    <name evidence="3" type="ORF">CWM98_07770</name>
    <name evidence="2" type="ORF">CWN47_02010</name>
</gene>
<reference evidence="4 5" key="1">
    <citation type="submission" date="2017-11" db="EMBL/GenBank/DDBJ databases">
        <authorList>
            <person name="Han C.G."/>
        </authorList>
    </citation>
    <scope>NUCLEOTIDE SEQUENCE [LARGE SCALE GENOMIC DNA]</scope>
    <source>
        <strain evidence="3 5">A5</strain>
        <strain evidence="2 4">A8</strain>
    </source>
</reference>
<reference evidence="4 5" key="2">
    <citation type="submission" date="2018-01" db="EMBL/GenBank/DDBJ databases">
        <title>Genomic study of Klebsiella pneumoniae.</title>
        <authorList>
            <person name="Yang Y."/>
            <person name="Bicalho R."/>
        </authorList>
    </citation>
    <scope>NUCLEOTIDE SEQUENCE [LARGE SCALE GENOMIC DNA]</scope>
    <source>
        <strain evidence="3 5">A5</strain>
        <strain evidence="2 4">A8</strain>
    </source>
</reference>
<accession>A0A2N5AJG9</accession>
<protein>
    <submittedName>
        <fullName evidence="3">Uncharacterized protein</fullName>
    </submittedName>
</protein>
<evidence type="ECO:0000313" key="3">
    <source>
        <dbReference type="EMBL" id="PLP47138.1"/>
    </source>
</evidence>
<proteinExistence type="predicted"/>
<evidence type="ECO:0000256" key="1">
    <source>
        <dbReference type="SAM" id="MobiDB-lite"/>
    </source>
</evidence>
<evidence type="ECO:0000313" key="4">
    <source>
        <dbReference type="Proteomes" id="UP000234412"/>
    </source>
</evidence>
<name>A0A2N5AJG9_KLEVA</name>
<feature type="region of interest" description="Disordered" evidence="1">
    <location>
        <begin position="1"/>
        <end position="52"/>
    </location>
</feature>
<dbReference type="AlphaFoldDB" id="A0A2N5AJG9"/>
<dbReference type="Proteomes" id="UP000234473">
    <property type="component" value="Unassembled WGS sequence"/>
</dbReference>
<dbReference type="EMBL" id="PIDP01000023">
    <property type="protein sequence ID" value="PLM97658.1"/>
    <property type="molecule type" value="Genomic_DNA"/>
</dbReference>
<dbReference type="EMBL" id="PICB01000277">
    <property type="protein sequence ID" value="PLP47138.1"/>
    <property type="molecule type" value="Genomic_DNA"/>
</dbReference>